<proteinExistence type="predicted"/>
<evidence type="ECO:0000256" key="3">
    <source>
        <dbReference type="SAM" id="SignalP"/>
    </source>
</evidence>
<gene>
    <name evidence="5" type="ORF">H9928_01100</name>
</gene>
<reference evidence="5" key="1">
    <citation type="journal article" date="2021" name="PeerJ">
        <title>Extensive microbial diversity within the chicken gut microbiome revealed by metagenomics and culture.</title>
        <authorList>
            <person name="Gilroy R."/>
            <person name="Ravi A."/>
            <person name="Getino M."/>
            <person name="Pursley I."/>
            <person name="Horton D.L."/>
            <person name="Alikhan N.F."/>
            <person name="Baker D."/>
            <person name="Gharbi K."/>
            <person name="Hall N."/>
            <person name="Watson M."/>
            <person name="Adriaenssens E.M."/>
            <person name="Foster-Nyarko E."/>
            <person name="Jarju S."/>
            <person name="Secka A."/>
            <person name="Antonio M."/>
            <person name="Oren A."/>
            <person name="Chaudhuri R.R."/>
            <person name="La Ragione R."/>
            <person name="Hildebrand F."/>
            <person name="Pallen M.J."/>
        </authorList>
    </citation>
    <scope>NUCLEOTIDE SEQUENCE</scope>
    <source>
        <strain evidence="5">8470</strain>
    </source>
</reference>
<evidence type="ECO:0000256" key="1">
    <source>
        <dbReference type="ARBA" id="ARBA00022729"/>
    </source>
</evidence>
<evidence type="ECO:0000259" key="4">
    <source>
        <dbReference type="Pfam" id="PF05426"/>
    </source>
</evidence>
<dbReference type="Proteomes" id="UP000784286">
    <property type="component" value="Unassembled WGS sequence"/>
</dbReference>
<dbReference type="AlphaFoldDB" id="A0A948TKQ5"/>
<evidence type="ECO:0000256" key="2">
    <source>
        <dbReference type="ARBA" id="ARBA00023239"/>
    </source>
</evidence>
<keyword evidence="1 3" id="KW-0732">Signal</keyword>
<dbReference type="InterPro" id="IPR008929">
    <property type="entry name" value="Chondroitin_lyas"/>
</dbReference>
<evidence type="ECO:0000313" key="6">
    <source>
        <dbReference type="Proteomes" id="UP000784286"/>
    </source>
</evidence>
<dbReference type="Pfam" id="PF05426">
    <property type="entry name" value="Alginate_lyase"/>
    <property type="match status" value="1"/>
</dbReference>
<dbReference type="Gene3D" id="1.50.10.100">
    <property type="entry name" value="Chondroitin AC/alginate lyase"/>
    <property type="match status" value="1"/>
</dbReference>
<name>A0A948TKQ5_9BACT</name>
<feature type="signal peptide" evidence="3">
    <location>
        <begin position="1"/>
        <end position="23"/>
    </location>
</feature>
<reference evidence="5" key="2">
    <citation type="submission" date="2021-04" db="EMBL/GenBank/DDBJ databases">
        <authorList>
            <person name="Gilroy R."/>
        </authorList>
    </citation>
    <scope>NUCLEOTIDE SEQUENCE</scope>
    <source>
        <strain evidence="5">8470</strain>
    </source>
</reference>
<protein>
    <submittedName>
        <fullName evidence="5">Alginate lyase family protein</fullName>
    </submittedName>
</protein>
<keyword evidence="2 5" id="KW-0456">Lyase</keyword>
<comment type="caution">
    <text evidence="5">The sequence shown here is derived from an EMBL/GenBank/DDBJ whole genome shotgun (WGS) entry which is preliminary data.</text>
</comment>
<evidence type="ECO:0000313" key="5">
    <source>
        <dbReference type="EMBL" id="MBU3855156.1"/>
    </source>
</evidence>
<organism evidence="5 6">
    <name type="scientific">Candidatus Phocaeicola excrementipullorum</name>
    <dbReference type="NCBI Taxonomy" id="2838731"/>
    <lineage>
        <taxon>Bacteria</taxon>
        <taxon>Pseudomonadati</taxon>
        <taxon>Bacteroidota</taxon>
        <taxon>Bacteroidia</taxon>
        <taxon>Bacteroidales</taxon>
        <taxon>Bacteroidaceae</taxon>
        <taxon>Phocaeicola</taxon>
    </lineage>
</organism>
<dbReference type="EMBL" id="JAHLFJ010000012">
    <property type="protein sequence ID" value="MBU3855156.1"/>
    <property type="molecule type" value="Genomic_DNA"/>
</dbReference>
<feature type="domain" description="Alginate lyase" evidence="4">
    <location>
        <begin position="87"/>
        <end position="292"/>
    </location>
</feature>
<dbReference type="GO" id="GO:0016829">
    <property type="term" value="F:lyase activity"/>
    <property type="evidence" value="ECO:0007669"/>
    <property type="project" value="UniProtKB-KW"/>
</dbReference>
<dbReference type="GO" id="GO:0042597">
    <property type="term" value="C:periplasmic space"/>
    <property type="evidence" value="ECO:0007669"/>
    <property type="project" value="InterPro"/>
</dbReference>
<accession>A0A948TKQ5</accession>
<sequence length="529" mass="58456">MKTMVCFLIGLCVSLGLSARSFSHPGILHSQEALERMAGLVKNEVWPAVGSYRLLRSEPEASPAYAVKGPFRYISRAGKYGYTKAPCEDDFNAAYYNALLWAVTGDRKHADKAMEIIRAYAGTLEQVCPGDAPLCAGLQGFILVNAAEIMRYTYTAKEFSGGWSDEDTRQTGRMFRTAFLPVLKEFYATPPYSNGNWGIAVTKALIGMAVFLDDEALYEEAVGFFHHGDDNASLPNYIAPSGQIQESGRDQAHCMLGVGCLAEIAEVAWNQGDDLYAALDNRIMAGCEYLAKSNLGYEVPFFTWKDKTGKYSNWQVLGRAGMGEFRAVFELPYNHYVERRKLSMPYTRTVLGHIRPEGAGFTCDNPGFGSLLFYLGKGEPLPEKGRISEDLGRSLYGWKFGSAGMRAENGEMAMKSSGTSCSKRGIVYDAGRFPYLAVKINRMPSVRNKSWLRLSYSVMSAPEFWTFDESDARVVDGNVYVFTVPGSRSGNGTEFSARPVSLTLYLDFGETCGEGVGIEWIRSMESLGE</sequence>
<feature type="chain" id="PRO_5037925103" evidence="3">
    <location>
        <begin position="24"/>
        <end position="529"/>
    </location>
</feature>
<dbReference type="SUPFAM" id="SSF48230">
    <property type="entry name" value="Chondroitin AC/alginate lyase"/>
    <property type="match status" value="1"/>
</dbReference>
<dbReference type="InterPro" id="IPR008397">
    <property type="entry name" value="Alginate_lyase_dom"/>
</dbReference>